<dbReference type="EMBL" id="UXSR01005235">
    <property type="protein sequence ID" value="VDD80095.1"/>
    <property type="molecule type" value="Genomic_DNA"/>
</dbReference>
<sequence>MPVDPPSHSVSMSTAQTTTSVSAPSTSSNYSVPSSATAPLLLASEGAKLPTEGCRKRPATSLAISRANKNLGTSTDPSSVDGLSPREQRALRRKEKSRLAAKLRRNQESDILSCLLRALPVSLENSQQATTEIKSVSSNSNGLNLEKSGVIRMAGQTLFLYNSLAHVLGNKEVPLISLLSKSLYGLLVHPTDSTVVYATPPLAEALNWPWINLIGINLQSLTDDGKLPTASGQTVCLRLLEQPSSPTKSSFLSTNRPATPLSPSHSPSSSPFSPTPPSDQTSSPLWSPHLYRSSKSGGGGCGSQPQGVSSGGKAVSHLVRQLLLCEDPMLTNFVDSRCVCTEVISHQLTSHDPAAHALPTQRLQLHTATTGDKARSRSQKRALHATTLNQLGYPTRRPVVLLFHTLKFDLIKNTSFQICSCFAILKVPISSPGEPRLPPTSSCLLDAPSDANSTASVSHLLLYLLQPTPNIAIGRENVECSAKISPVLPSASFHRNKERYFLNRQRRLLLQSPPQPTNGGRSGCQRDFFVTILDRVLSVKWVENGDASKTCNFASMIGHSYLDFIAIQDLPKVSSLLTECLQRKSPVWTSAYRLRLPVSSSTGTTVSYSQSKFVWVRSLFSTSNAFGATIRCLHQPIGDVQSHGVEAYLQTKPHSNFTSLSQFAREEPRHLIGNSRQRLLASHPTTANLPVKRPIRVLKIQPYFQPHHQEMKPQQQNKQVTTLTSMSANLTVNTGPYLTPLAAASSRDTSVVYETTTALTPQPLVPTPWLVYTRSLSAPQPTLAKSPAPLVQTRSLNVFLAGDLNEVSDLPPMQRCPSPARSPVESQQIDKLPDSPSDISLNLPDMLQELGPETLAMLEENDDAKSDSLLTNLSFDDILSSISISTKASDCHHDKHSLTPLTGSLSSTDSSPPSLPESFASSYSCSTTYSSNLASKISQQLQIQSQQLQREPSLFNDMELDSDLPSDTDEFWDALVSNVMNLPLDTTNLPMDVR</sequence>
<accession>A0A3P6HMB2</accession>
<keyword evidence="3" id="KW-1185">Reference proteome</keyword>
<name>A0A3P6HMB2_MESCO</name>
<feature type="compositionally biased region" description="Low complexity" evidence="1">
    <location>
        <begin position="9"/>
        <end position="35"/>
    </location>
</feature>
<dbReference type="AlphaFoldDB" id="A0A3P6HMB2"/>
<feature type="compositionally biased region" description="Low complexity" evidence="1">
    <location>
        <begin position="257"/>
        <end position="284"/>
    </location>
</feature>
<organism evidence="2 3">
    <name type="scientific">Mesocestoides corti</name>
    <name type="common">Flatworm</name>
    <dbReference type="NCBI Taxonomy" id="53468"/>
    <lineage>
        <taxon>Eukaryota</taxon>
        <taxon>Metazoa</taxon>
        <taxon>Spiralia</taxon>
        <taxon>Lophotrochozoa</taxon>
        <taxon>Platyhelminthes</taxon>
        <taxon>Cestoda</taxon>
        <taxon>Eucestoda</taxon>
        <taxon>Cyclophyllidea</taxon>
        <taxon>Mesocestoididae</taxon>
        <taxon>Mesocestoides</taxon>
    </lineage>
</organism>
<reference evidence="2 3" key="1">
    <citation type="submission" date="2018-10" db="EMBL/GenBank/DDBJ databases">
        <authorList>
            <consortium name="Pathogen Informatics"/>
        </authorList>
    </citation>
    <scope>NUCLEOTIDE SEQUENCE [LARGE SCALE GENOMIC DNA]</scope>
</reference>
<feature type="compositionally biased region" description="Low complexity" evidence="1">
    <location>
        <begin position="303"/>
        <end position="312"/>
    </location>
</feature>
<feature type="compositionally biased region" description="Polar residues" evidence="1">
    <location>
        <begin position="67"/>
        <end position="78"/>
    </location>
</feature>
<feature type="region of interest" description="Disordered" evidence="1">
    <location>
        <begin position="244"/>
        <end position="312"/>
    </location>
</feature>
<evidence type="ECO:0000313" key="3">
    <source>
        <dbReference type="Proteomes" id="UP000267029"/>
    </source>
</evidence>
<gene>
    <name evidence="2" type="ORF">MCOS_LOCUS6098</name>
</gene>
<feature type="compositionally biased region" description="Polar residues" evidence="1">
    <location>
        <begin position="244"/>
        <end position="256"/>
    </location>
</feature>
<evidence type="ECO:0000313" key="2">
    <source>
        <dbReference type="EMBL" id="VDD80095.1"/>
    </source>
</evidence>
<feature type="region of interest" description="Disordered" evidence="1">
    <location>
        <begin position="65"/>
        <end position="90"/>
    </location>
</feature>
<dbReference type="Proteomes" id="UP000267029">
    <property type="component" value="Unassembled WGS sequence"/>
</dbReference>
<evidence type="ECO:0000256" key="1">
    <source>
        <dbReference type="SAM" id="MobiDB-lite"/>
    </source>
</evidence>
<proteinExistence type="predicted"/>
<feature type="region of interest" description="Disordered" evidence="1">
    <location>
        <begin position="814"/>
        <end position="838"/>
    </location>
</feature>
<feature type="region of interest" description="Disordered" evidence="1">
    <location>
        <begin position="1"/>
        <end position="35"/>
    </location>
</feature>
<protein>
    <submittedName>
        <fullName evidence="2">Uncharacterized protein</fullName>
    </submittedName>
</protein>
<dbReference type="OrthoDB" id="6288634at2759"/>